<keyword evidence="1" id="KW-1133">Transmembrane helix</keyword>
<keyword evidence="1" id="KW-0472">Membrane</keyword>
<sequence length="115" mass="13399">MALIIQSLTKTHSPQNQLARVSIIHRIHHFIWWLMVYQQRLDPIHAHGDSIQPSREARRCAKEAVRGAFHGSPTLWHSRSFWCYRLLYFVLGVLGLGFGLLELGFRVYLIGLNFM</sequence>
<dbReference type="Proteomes" id="UP000323506">
    <property type="component" value="Chromosome A06"/>
</dbReference>
<gene>
    <name evidence="2" type="ORF">ES288_A06G160100v1</name>
</gene>
<name>A0A5D2G775_GOSDA</name>
<dbReference type="AlphaFoldDB" id="A0A5D2G775"/>
<protein>
    <submittedName>
        <fullName evidence="2">Uncharacterized protein</fullName>
    </submittedName>
</protein>
<organism evidence="2 3">
    <name type="scientific">Gossypium darwinii</name>
    <name type="common">Darwin's cotton</name>
    <name type="synonym">Gossypium barbadense var. darwinii</name>
    <dbReference type="NCBI Taxonomy" id="34276"/>
    <lineage>
        <taxon>Eukaryota</taxon>
        <taxon>Viridiplantae</taxon>
        <taxon>Streptophyta</taxon>
        <taxon>Embryophyta</taxon>
        <taxon>Tracheophyta</taxon>
        <taxon>Spermatophyta</taxon>
        <taxon>Magnoliopsida</taxon>
        <taxon>eudicotyledons</taxon>
        <taxon>Gunneridae</taxon>
        <taxon>Pentapetalae</taxon>
        <taxon>rosids</taxon>
        <taxon>malvids</taxon>
        <taxon>Malvales</taxon>
        <taxon>Malvaceae</taxon>
        <taxon>Malvoideae</taxon>
        <taxon>Gossypium</taxon>
    </lineage>
</organism>
<proteinExistence type="predicted"/>
<accession>A0A5D2G775</accession>
<evidence type="ECO:0000313" key="2">
    <source>
        <dbReference type="EMBL" id="TYH13703.1"/>
    </source>
</evidence>
<keyword evidence="3" id="KW-1185">Reference proteome</keyword>
<evidence type="ECO:0000313" key="3">
    <source>
        <dbReference type="Proteomes" id="UP000323506"/>
    </source>
</evidence>
<evidence type="ECO:0000256" key="1">
    <source>
        <dbReference type="SAM" id="Phobius"/>
    </source>
</evidence>
<dbReference type="EMBL" id="CM017693">
    <property type="protein sequence ID" value="TYH13703.1"/>
    <property type="molecule type" value="Genomic_DNA"/>
</dbReference>
<keyword evidence="1" id="KW-0812">Transmembrane</keyword>
<feature type="transmembrane region" description="Helical" evidence="1">
    <location>
        <begin position="86"/>
        <end position="109"/>
    </location>
</feature>
<reference evidence="2 3" key="1">
    <citation type="submission" date="2019-06" db="EMBL/GenBank/DDBJ databases">
        <title>WGS assembly of Gossypium darwinii.</title>
        <authorList>
            <person name="Chen Z.J."/>
            <person name="Sreedasyam A."/>
            <person name="Ando A."/>
            <person name="Song Q."/>
            <person name="De L."/>
            <person name="Hulse-Kemp A."/>
            <person name="Ding M."/>
            <person name="Ye W."/>
            <person name="Kirkbride R."/>
            <person name="Jenkins J."/>
            <person name="Plott C."/>
            <person name="Lovell J."/>
            <person name="Lin Y.-M."/>
            <person name="Vaughn R."/>
            <person name="Liu B."/>
            <person name="Li W."/>
            <person name="Simpson S."/>
            <person name="Scheffler B."/>
            <person name="Saski C."/>
            <person name="Grover C."/>
            <person name="Hu G."/>
            <person name="Conover J."/>
            <person name="Carlson J."/>
            <person name="Shu S."/>
            <person name="Boston L."/>
            <person name="Williams M."/>
            <person name="Peterson D."/>
            <person name="Mcgee K."/>
            <person name="Jones D."/>
            <person name="Wendel J."/>
            <person name="Stelly D."/>
            <person name="Grimwood J."/>
            <person name="Schmutz J."/>
        </authorList>
    </citation>
    <scope>NUCLEOTIDE SEQUENCE [LARGE SCALE GENOMIC DNA]</scope>
    <source>
        <strain evidence="2">1808015.09</strain>
    </source>
</reference>